<dbReference type="AlphaFoldDB" id="A0AAW0KMF9"/>
<dbReference type="PROSITE" id="PS52040">
    <property type="entry name" value="TOPO_IIA"/>
    <property type="match status" value="1"/>
</dbReference>
<dbReference type="PANTHER" id="PTHR10169">
    <property type="entry name" value="DNA TOPOISOMERASE/GYRASE"/>
    <property type="match status" value="1"/>
</dbReference>
<comment type="catalytic activity">
    <reaction evidence="1">
        <text>ATP-dependent breakage, passage and rejoining of double-stranded DNA.</text>
        <dbReference type="EC" id="5.6.2.2"/>
    </reaction>
</comment>
<dbReference type="GO" id="GO:0006265">
    <property type="term" value="P:DNA topological change"/>
    <property type="evidence" value="ECO:0007669"/>
    <property type="project" value="InterPro"/>
</dbReference>
<feature type="domain" description="Topo IIA-type catalytic" evidence="10">
    <location>
        <begin position="5"/>
        <end position="73"/>
    </location>
</feature>
<evidence type="ECO:0000313" key="11">
    <source>
        <dbReference type="EMBL" id="KAK7839211.1"/>
    </source>
</evidence>
<dbReference type="InterPro" id="IPR050634">
    <property type="entry name" value="DNA_Topoisomerase_II"/>
</dbReference>
<evidence type="ECO:0000256" key="3">
    <source>
        <dbReference type="ARBA" id="ARBA00012895"/>
    </source>
</evidence>
<dbReference type="EC" id="5.6.2.2" evidence="3"/>
<dbReference type="EMBL" id="PKMF04000288">
    <property type="protein sequence ID" value="KAK7839211.1"/>
    <property type="molecule type" value="Genomic_DNA"/>
</dbReference>
<dbReference type="PANTHER" id="PTHR10169:SF38">
    <property type="entry name" value="DNA TOPOISOMERASE 2"/>
    <property type="match status" value="1"/>
</dbReference>
<keyword evidence="6" id="KW-0799">Topoisomerase</keyword>
<evidence type="ECO:0000256" key="9">
    <source>
        <dbReference type="PROSITE-ProRule" id="PRU01384"/>
    </source>
</evidence>
<evidence type="ECO:0000256" key="7">
    <source>
        <dbReference type="ARBA" id="ARBA00023125"/>
    </source>
</evidence>
<dbReference type="GO" id="GO:0003918">
    <property type="term" value="F:DNA topoisomerase type II (double strand cut, ATP-hydrolyzing) activity"/>
    <property type="evidence" value="ECO:0007669"/>
    <property type="project" value="UniProtKB-EC"/>
</dbReference>
<comment type="caution">
    <text evidence="11">The sequence shown here is derived from an EMBL/GenBank/DDBJ whole genome shotgun (WGS) entry which is preliminary data.</text>
</comment>
<comment type="caution">
    <text evidence="9">Lacks conserved residue(s) required for the propagation of feature annotation.</text>
</comment>
<keyword evidence="5" id="KW-0067">ATP-binding</keyword>
<dbReference type="InterPro" id="IPR002205">
    <property type="entry name" value="Topo_IIA_dom_A"/>
</dbReference>
<keyword evidence="4" id="KW-0547">Nucleotide-binding</keyword>
<reference evidence="11 12" key="1">
    <citation type="journal article" date="2018" name="Sci. Data">
        <title>The draft genome sequence of cork oak.</title>
        <authorList>
            <person name="Ramos A.M."/>
            <person name="Usie A."/>
            <person name="Barbosa P."/>
            <person name="Barros P.M."/>
            <person name="Capote T."/>
            <person name="Chaves I."/>
            <person name="Simoes F."/>
            <person name="Abreu I."/>
            <person name="Carrasquinho I."/>
            <person name="Faro C."/>
            <person name="Guimaraes J.B."/>
            <person name="Mendonca D."/>
            <person name="Nobrega F."/>
            <person name="Rodrigues L."/>
            <person name="Saibo N.J.M."/>
            <person name="Varela M.C."/>
            <person name="Egas C."/>
            <person name="Matos J."/>
            <person name="Miguel C.M."/>
            <person name="Oliveira M.M."/>
            <person name="Ricardo C.P."/>
            <person name="Goncalves S."/>
        </authorList>
    </citation>
    <scope>NUCLEOTIDE SEQUENCE [LARGE SCALE GENOMIC DNA]</scope>
    <source>
        <strain evidence="12">cv. HL8</strain>
    </source>
</reference>
<evidence type="ECO:0000313" key="12">
    <source>
        <dbReference type="Proteomes" id="UP000237347"/>
    </source>
</evidence>
<dbReference type="Proteomes" id="UP000237347">
    <property type="component" value="Unassembled WGS sequence"/>
</dbReference>
<keyword evidence="7 9" id="KW-0238">DNA-binding</keyword>
<keyword evidence="12" id="KW-1185">Reference proteome</keyword>
<dbReference type="Gene3D" id="3.90.199.10">
    <property type="entry name" value="Topoisomerase II, domain 5"/>
    <property type="match status" value="1"/>
</dbReference>
<dbReference type="InterPro" id="IPR013760">
    <property type="entry name" value="Topo_IIA-like_dom_sf"/>
</dbReference>
<dbReference type="GO" id="GO:0000712">
    <property type="term" value="P:resolution of meiotic recombination intermediates"/>
    <property type="evidence" value="ECO:0007669"/>
    <property type="project" value="TreeGrafter"/>
</dbReference>
<evidence type="ECO:0000256" key="6">
    <source>
        <dbReference type="ARBA" id="ARBA00023029"/>
    </source>
</evidence>
<gene>
    <name evidence="11" type="primary">TOP2_12</name>
    <name evidence="11" type="ORF">CFP56_018210</name>
</gene>
<keyword evidence="8" id="KW-0413">Isomerase</keyword>
<dbReference type="GO" id="GO:0000819">
    <property type="term" value="P:sister chromatid segregation"/>
    <property type="evidence" value="ECO:0007669"/>
    <property type="project" value="TreeGrafter"/>
</dbReference>
<sequence length="73" mass="8235">MCSLVLSMVDGLLSGQRKILLCSFKRNFVKEAKVAQFSGYVSEHSAYHHGEQSLVSTIIRMAQHYVGLPFLYI</sequence>
<protein>
    <recommendedName>
        <fullName evidence="3">DNA topoisomerase (ATP-hydrolyzing)</fullName>
        <ecNumber evidence="3">5.6.2.2</ecNumber>
    </recommendedName>
</protein>
<evidence type="ECO:0000256" key="1">
    <source>
        <dbReference type="ARBA" id="ARBA00000185"/>
    </source>
</evidence>
<evidence type="ECO:0000256" key="5">
    <source>
        <dbReference type="ARBA" id="ARBA00022840"/>
    </source>
</evidence>
<evidence type="ECO:0000256" key="8">
    <source>
        <dbReference type="ARBA" id="ARBA00023235"/>
    </source>
</evidence>
<dbReference type="Pfam" id="PF00521">
    <property type="entry name" value="DNA_topoisoIV"/>
    <property type="match status" value="1"/>
</dbReference>
<dbReference type="GO" id="GO:0005634">
    <property type="term" value="C:nucleus"/>
    <property type="evidence" value="ECO:0007669"/>
    <property type="project" value="TreeGrafter"/>
</dbReference>
<comment type="cofactor">
    <cofactor evidence="2">
        <name>Mg(2+)</name>
        <dbReference type="ChEBI" id="CHEBI:18420"/>
    </cofactor>
</comment>
<evidence type="ECO:0000256" key="2">
    <source>
        <dbReference type="ARBA" id="ARBA00001946"/>
    </source>
</evidence>
<evidence type="ECO:0000256" key="4">
    <source>
        <dbReference type="ARBA" id="ARBA00022741"/>
    </source>
</evidence>
<evidence type="ECO:0000259" key="10">
    <source>
        <dbReference type="PROSITE" id="PS52040"/>
    </source>
</evidence>
<dbReference type="GO" id="GO:0003677">
    <property type="term" value="F:DNA binding"/>
    <property type="evidence" value="ECO:0007669"/>
    <property type="project" value="UniProtKB-UniRule"/>
</dbReference>
<organism evidence="11 12">
    <name type="scientific">Quercus suber</name>
    <name type="common">Cork oak</name>
    <dbReference type="NCBI Taxonomy" id="58331"/>
    <lineage>
        <taxon>Eukaryota</taxon>
        <taxon>Viridiplantae</taxon>
        <taxon>Streptophyta</taxon>
        <taxon>Embryophyta</taxon>
        <taxon>Tracheophyta</taxon>
        <taxon>Spermatophyta</taxon>
        <taxon>Magnoliopsida</taxon>
        <taxon>eudicotyledons</taxon>
        <taxon>Gunneridae</taxon>
        <taxon>Pentapetalae</taxon>
        <taxon>rosids</taxon>
        <taxon>fabids</taxon>
        <taxon>Fagales</taxon>
        <taxon>Fagaceae</taxon>
        <taxon>Quercus</taxon>
    </lineage>
</organism>
<name>A0AAW0KMF9_QUESU</name>
<accession>A0AAW0KMF9</accession>
<dbReference type="SUPFAM" id="SSF56719">
    <property type="entry name" value="Type II DNA topoisomerase"/>
    <property type="match status" value="1"/>
</dbReference>
<dbReference type="InterPro" id="IPR013758">
    <property type="entry name" value="Topo_IIA_A/C_ab"/>
</dbReference>
<proteinExistence type="predicted"/>
<dbReference type="GO" id="GO:0005524">
    <property type="term" value="F:ATP binding"/>
    <property type="evidence" value="ECO:0007669"/>
    <property type="project" value="UniProtKB-KW"/>
</dbReference>